<dbReference type="EMBL" id="MOBQ01000033">
    <property type="protein sequence ID" value="RON41400.1"/>
    <property type="molecule type" value="Genomic_DNA"/>
</dbReference>
<evidence type="ECO:0000256" key="1">
    <source>
        <dbReference type="ARBA" id="ARBA00006611"/>
    </source>
</evidence>
<dbReference type="SUPFAM" id="SSF52540">
    <property type="entry name" value="P-loop containing nucleoside triphosphate hydrolases"/>
    <property type="match status" value="1"/>
</dbReference>
<dbReference type="Gene3D" id="3.40.50.300">
    <property type="entry name" value="P-loop containing nucleotide triphosphate hydrolases"/>
    <property type="match status" value="1"/>
</dbReference>
<feature type="domain" description="Bacterial type II secretion system protein E" evidence="3">
    <location>
        <begin position="174"/>
        <end position="299"/>
    </location>
</feature>
<dbReference type="PROSITE" id="PS00675">
    <property type="entry name" value="SIGMA54_INTERACT_1"/>
    <property type="match status" value="1"/>
</dbReference>
<dbReference type="GO" id="GO:0005524">
    <property type="term" value="F:ATP binding"/>
    <property type="evidence" value="ECO:0007669"/>
    <property type="project" value="UniProtKB-UniRule"/>
</dbReference>
<dbReference type="InterPro" id="IPR014155">
    <property type="entry name" value="VirB11"/>
</dbReference>
<keyword evidence="2" id="KW-0547">Nucleotide-binding</keyword>
<dbReference type="GO" id="GO:0044097">
    <property type="term" value="P:secretion by the type IV secretion system"/>
    <property type="evidence" value="ECO:0007669"/>
    <property type="project" value="InterPro"/>
</dbReference>
<evidence type="ECO:0000256" key="2">
    <source>
        <dbReference type="RuleBase" id="RU366071"/>
    </source>
</evidence>
<dbReference type="InterPro" id="IPR027417">
    <property type="entry name" value="P-loop_NTPase"/>
</dbReference>
<dbReference type="PANTHER" id="PTHR30486">
    <property type="entry name" value="TWITCHING MOTILITY PROTEIN PILT"/>
    <property type="match status" value="1"/>
</dbReference>
<dbReference type="InterPro" id="IPR025662">
    <property type="entry name" value="Sigma_54_int_dom_ATP-bd_1"/>
</dbReference>
<comment type="similarity">
    <text evidence="1 2">Belongs to the GSP E family.</text>
</comment>
<dbReference type="GO" id="GO:0043684">
    <property type="term" value="C:type IV secretion system complex"/>
    <property type="evidence" value="ECO:0007669"/>
    <property type="project" value="UniProtKB-UniRule"/>
</dbReference>
<protein>
    <recommendedName>
        <fullName evidence="2">Type IV secretion system protein</fullName>
    </recommendedName>
</protein>
<dbReference type="Gene3D" id="3.30.450.90">
    <property type="match status" value="1"/>
</dbReference>
<organism evidence="4 5">
    <name type="scientific">Pseudomonas frederiksbergensis</name>
    <dbReference type="NCBI Taxonomy" id="104087"/>
    <lineage>
        <taxon>Bacteria</taxon>
        <taxon>Pseudomonadati</taxon>
        <taxon>Pseudomonadota</taxon>
        <taxon>Gammaproteobacteria</taxon>
        <taxon>Pseudomonadales</taxon>
        <taxon>Pseudomonadaceae</taxon>
        <taxon>Pseudomonas</taxon>
    </lineage>
</organism>
<gene>
    <name evidence="4" type="ORF">BK666_24515</name>
</gene>
<sequence>MEDCNENDELHTVELHLQVLNEYLNGEFNELCINEPGTLWTYTHGHWNEIPMPVLDYTWCEELSRLVANYSSQAPEPIMSAELPGGERIEINLPPVTAGPSITIRLPRKGEAFTLEEIIEFGTFKKSEWIQTRGVSKEDRQELRNEVPTRDIELLELFAAKDVMGFFSKAVLYKKNIFFSGETGSGKTALMNALSHKIPLDERIITVEDTRESRLPHRNQVNLIFTRNAKADEKLRVKGVLASTLRQFPSRVLLAEIRGDEAYFFFQNVVNSGHPGTMASFHANSAKMAFRRMANMIQASPEGGQLSQDLIIKDLYMLIDIVVQCDRDENGKPYVREIYFDPEYALKIAG</sequence>
<dbReference type="InterPro" id="IPR001482">
    <property type="entry name" value="T2SS/T4SS_dom"/>
</dbReference>
<comment type="function">
    <text evidence="2">Part of the Type IV secretion system.</text>
</comment>
<evidence type="ECO:0000313" key="5">
    <source>
        <dbReference type="Proteomes" id="UP000285349"/>
    </source>
</evidence>
<dbReference type="Pfam" id="PF00437">
    <property type="entry name" value="T2SSE"/>
    <property type="match status" value="1"/>
</dbReference>
<dbReference type="InterPro" id="IPR050921">
    <property type="entry name" value="T4SS_GSP_E_ATPase"/>
</dbReference>
<evidence type="ECO:0000313" key="4">
    <source>
        <dbReference type="EMBL" id="RON41400.1"/>
    </source>
</evidence>
<name>A0A423JUM7_9PSED</name>
<keyword evidence="2" id="KW-0067">ATP-binding</keyword>
<dbReference type="CDD" id="cd01130">
    <property type="entry name" value="VirB11-like_ATPase"/>
    <property type="match status" value="1"/>
</dbReference>
<dbReference type="PANTHER" id="PTHR30486:SF6">
    <property type="entry name" value="TYPE IV PILUS RETRACTATION ATPASE PILT"/>
    <property type="match status" value="1"/>
</dbReference>
<evidence type="ECO:0000259" key="3">
    <source>
        <dbReference type="Pfam" id="PF00437"/>
    </source>
</evidence>
<dbReference type="Proteomes" id="UP000285349">
    <property type="component" value="Unassembled WGS sequence"/>
</dbReference>
<proteinExistence type="inferred from homology"/>
<dbReference type="NCBIfam" id="TIGR02788">
    <property type="entry name" value="VirB11"/>
    <property type="match status" value="1"/>
</dbReference>
<dbReference type="GO" id="GO:0016887">
    <property type="term" value="F:ATP hydrolysis activity"/>
    <property type="evidence" value="ECO:0007669"/>
    <property type="project" value="InterPro"/>
</dbReference>
<dbReference type="RefSeq" id="WP_185066931.1">
    <property type="nucleotide sequence ID" value="NZ_MOBQ01000033.1"/>
</dbReference>
<comment type="caution">
    <text evidence="4">The sequence shown here is derived from an EMBL/GenBank/DDBJ whole genome shotgun (WGS) entry which is preliminary data.</text>
</comment>
<accession>A0A423JUM7</accession>
<reference evidence="4 5" key="1">
    <citation type="submission" date="2016-10" db="EMBL/GenBank/DDBJ databases">
        <title>Comparative genome analysis of multiple Pseudomonas spp. focuses on biocontrol and plant growth promoting traits.</title>
        <authorList>
            <person name="Tao X.-Y."/>
            <person name="Taylor C.G."/>
        </authorList>
    </citation>
    <scope>NUCLEOTIDE SEQUENCE [LARGE SCALE GENOMIC DNA]</scope>
    <source>
        <strain evidence="4 5">37A10</strain>
    </source>
</reference>
<dbReference type="AlphaFoldDB" id="A0A423JUM7"/>